<organism evidence="2 3">
    <name type="scientific">Candidatus Nitrososphaera evergladensis SR1</name>
    <dbReference type="NCBI Taxonomy" id="1459636"/>
    <lineage>
        <taxon>Archaea</taxon>
        <taxon>Nitrososphaerota</taxon>
        <taxon>Nitrososphaeria</taxon>
        <taxon>Nitrososphaerales</taxon>
        <taxon>Nitrososphaeraceae</taxon>
        <taxon>Nitrososphaera</taxon>
    </lineage>
</organism>
<protein>
    <recommendedName>
        <fullName evidence="1">Hemerythrin-like domain-containing protein</fullName>
    </recommendedName>
</protein>
<evidence type="ECO:0000259" key="1">
    <source>
        <dbReference type="Pfam" id="PF01814"/>
    </source>
</evidence>
<evidence type="ECO:0000313" key="2">
    <source>
        <dbReference type="EMBL" id="AIF82678.1"/>
    </source>
</evidence>
<dbReference type="Proteomes" id="UP000028194">
    <property type="component" value="Chromosome"/>
</dbReference>
<dbReference type="KEGG" id="nev:NTE_00597"/>
<proteinExistence type="predicted"/>
<keyword evidence="3" id="KW-1185">Reference proteome</keyword>
<dbReference type="PANTHER" id="PTHR39966">
    <property type="entry name" value="BLL2471 PROTEIN-RELATED"/>
    <property type="match status" value="1"/>
</dbReference>
<dbReference type="STRING" id="1459636.NTE_00597"/>
<dbReference type="AlphaFoldDB" id="A0A075MN44"/>
<dbReference type="GeneID" id="41596460"/>
<dbReference type="PANTHER" id="PTHR39966:SF1">
    <property type="entry name" value="HEMERYTHRIN-LIKE DOMAIN-CONTAINING PROTEIN"/>
    <property type="match status" value="1"/>
</dbReference>
<sequence length="187" mass="22306">MSTRELVQDHVTIRRIRDIAQKCSDRLYAGDHIPLEEIEIISVVIEEFVDAFHHGKEEKAYFPANERKNNEYAEEVRKFKIEHEFGRRVARMMLRSLKEWKNGVGDRREPVARFLRTYAAFVTDHTGKEERFFEMVEEAKSISSEEDRQILLHYKECRNDVGGSARVQELSRLVEYLEEREWMGRKK</sequence>
<dbReference type="GO" id="GO:0005886">
    <property type="term" value="C:plasma membrane"/>
    <property type="evidence" value="ECO:0007669"/>
    <property type="project" value="TreeGrafter"/>
</dbReference>
<dbReference type="InterPro" id="IPR012312">
    <property type="entry name" value="Hemerythrin-like"/>
</dbReference>
<dbReference type="EMBL" id="CP007174">
    <property type="protein sequence ID" value="AIF82678.1"/>
    <property type="molecule type" value="Genomic_DNA"/>
</dbReference>
<dbReference type="eggNOG" id="arCOG01471">
    <property type="taxonomic scope" value="Archaea"/>
</dbReference>
<dbReference type="RefSeq" id="WP_226987298.1">
    <property type="nucleotide sequence ID" value="NZ_CP007174.1"/>
</dbReference>
<feature type="domain" description="Hemerythrin-like" evidence="1">
    <location>
        <begin position="3"/>
        <end position="133"/>
    </location>
</feature>
<dbReference type="Pfam" id="PF01814">
    <property type="entry name" value="Hemerythrin"/>
    <property type="match status" value="1"/>
</dbReference>
<name>A0A075MN44_9ARCH</name>
<accession>A0A075MN44</accession>
<dbReference type="HOGENOM" id="CLU_095978_2_0_2"/>
<evidence type="ECO:0000313" key="3">
    <source>
        <dbReference type="Proteomes" id="UP000028194"/>
    </source>
</evidence>
<dbReference type="Gene3D" id="1.20.120.520">
    <property type="entry name" value="nmb1532 protein domain like"/>
    <property type="match status" value="1"/>
</dbReference>
<reference evidence="2 3" key="1">
    <citation type="journal article" date="2014" name="PLoS ONE">
        <title>Genome Sequence of Candidatus Nitrososphaera evergladensis from Group I.1b Enriched from Everglades Soil Reveals Novel Genomic Features of the Ammonia-Oxidizing Archaea.</title>
        <authorList>
            <person name="Zhalnina K.V."/>
            <person name="Dias R."/>
            <person name="Leonard M.T."/>
            <person name="Dorr de Quadros P."/>
            <person name="Camargo F.A."/>
            <person name="Drew J.C."/>
            <person name="Farmerie W.G."/>
            <person name="Daroub S.H."/>
            <person name="Triplett E.W."/>
        </authorList>
    </citation>
    <scope>NUCLEOTIDE SEQUENCE [LARGE SCALE GENOMIC DNA]</scope>
    <source>
        <strain evidence="2 3">SR1</strain>
    </source>
</reference>
<gene>
    <name evidence="2" type="ORF">NTE_00597</name>
</gene>